<gene>
    <name evidence="1" type="ORF">HPB48_006028</name>
</gene>
<protein>
    <submittedName>
        <fullName evidence="1">Uncharacterized protein</fullName>
    </submittedName>
</protein>
<accession>A0A9J6FN50</accession>
<reference evidence="1 2" key="1">
    <citation type="journal article" date="2020" name="Cell">
        <title>Large-Scale Comparative Analyses of Tick Genomes Elucidate Their Genetic Diversity and Vector Capacities.</title>
        <authorList>
            <consortium name="Tick Genome and Microbiome Consortium (TIGMIC)"/>
            <person name="Jia N."/>
            <person name="Wang J."/>
            <person name="Shi W."/>
            <person name="Du L."/>
            <person name="Sun Y."/>
            <person name="Zhan W."/>
            <person name="Jiang J.F."/>
            <person name="Wang Q."/>
            <person name="Zhang B."/>
            <person name="Ji P."/>
            <person name="Bell-Sakyi L."/>
            <person name="Cui X.M."/>
            <person name="Yuan T.T."/>
            <person name="Jiang B.G."/>
            <person name="Yang W.F."/>
            <person name="Lam T.T."/>
            <person name="Chang Q.C."/>
            <person name="Ding S.J."/>
            <person name="Wang X.J."/>
            <person name="Zhu J.G."/>
            <person name="Ruan X.D."/>
            <person name="Zhao L."/>
            <person name="Wei J.T."/>
            <person name="Ye R.Z."/>
            <person name="Que T.C."/>
            <person name="Du C.H."/>
            <person name="Zhou Y.H."/>
            <person name="Cheng J.X."/>
            <person name="Dai P.F."/>
            <person name="Guo W.B."/>
            <person name="Han X.H."/>
            <person name="Huang E.J."/>
            <person name="Li L.F."/>
            <person name="Wei W."/>
            <person name="Gao Y.C."/>
            <person name="Liu J.Z."/>
            <person name="Shao H.Z."/>
            <person name="Wang X."/>
            <person name="Wang C.C."/>
            <person name="Yang T.C."/>
            <person name="Huo Q.B."/>
            <person name="Li W."/>
            <person name="Chen H.Y."/>
            <person name="Chen S.E."/>
            <person name="Zhou L.G."/>
            <person name="Ni X.B."/>
            <person name="Tian J.H."/>
            <person name="Sheng Y."/>
            <person name="Liu T."/>
            <person name="Pan Y.S."/>
            <person name="Xia L.Y."/>
            <person name="Li J."/>
            <person name="Zhao F."/>
            <person name="Cao W.C."/>
        </authorList>
    </citation>
    <scope>NUCLEOTIDE SEQUENCE [LARGE SCALE GENOMIC DNA]</scope>
    <source>
        <strain evidence="1">HaeL-2018</strain>
    </source>
</reference>
<dbReference type="InterPro" id="IPR032675">
    <property type="entry name" value="LRR_dom_sf"/>
</dbReference>
<dbReference type="OMA" id="HICRTIR"/>
<organism evidence="1 2">
    <name type="scientific">Haemaphysalis longicornis</name>
    <name type="common">Bush tick</name>
    <dbReference type="NCBI Taxonomy" id="44386"/>
    <lineage>
        <taxon>Eukaryota</taxon>
        <taxon>Metazoa</taxon>
        <taxon>Ecdysozoa</taxon>
        <taxon>Arthropoda</taxon>
        <taxon>Chelicerata</taxon>
        <taxon>Arachnida</taxon>
        <taxon>Acari</taxon>
        <taxon>Parasitiformes</taxon>
        <taxon>Ixodida</taxon>
        <taxon>Ixodoidea</taxon>
        <taxon>Ixodidae</taxon>
        <taxon>Haemaphysalinae</taxon>
        <taxon>Haemaphysalis</taxon>
    </lineage>
</organism>
<name>A0A9J6FN50_HAELO</name>
<dbReference type="SUPFAM" id="SSF52047">
    <property type="entry name" value="RNI-like"/>
    <property type="match status" value="1"/>
</dbReference>
<keyword evidence="2" id="KW-1185">Reference proteome</keyword>
<dbReference type="PANTHER" id="PTHR47679:SF2">
    <property type="entry name" value="C-TERMINAL OF ROC (COR) DOMAIN-CONTAINING PROTEIN"/>
    <property type="match status" value="1"/>
</dbReference>
<dbReference type="Proteomes" id="UP000821853">
    <property type="component" value="Chromosome 10"/>
</dbReference>
<sequence>MLFDAEALRHHELGAARSHHLKTLPSHLVCSCTRSEQNPVCQLSYHLKLYNEALWHVGLELKEDTQGNVGELRLLSLYGGWGEMPGRNPDVEAERVAVNVLQMFFMNHRCIVDVELNVSLASREFLLTALEQNSSLKTLRVQGIHSEHTEASDNAFNMVAAAAKLKELIFSDNHCSSLLKQAVAFLLLEGGGSCLKILDVAALRMSHNKAKQLILGLRGNHTIEELAVGASVFTCGSVSPSDIFAGYLTREGGTLKKLTLRSRPYYNTRGLRALVKTLSTLTTLQELIVDLSLTCVEDTVLFARVVALNRALKSLSVTWLKEYYDFPPPHINFAASNGAERMNIWLDALRQNTTLAYLSFDLVGFAADDCCRFFRALEANRSLLRVSACNLPKSGAIRPVCQAIKDSGPPGRVFVKEYDVCPADLQSLPSCDEVGAVNITHEHLPHLELLRTAFTVLVTCSHVTAIRVRVCSDFFDRTLHRVLADYIAGASTLTDIDLHLDVDLYEDAEGNTQEAQSALVTSLISNTDIARIALHEIAFSDNDCRRFAGAIIRSKRLNELTFGASWRVFNVTFLRSLASRALENFSLLHVEFPLHVEQGGPVAKVQHGARRNSSLVKHAARFVMGDRDPYSARALELVAEQQKLLEIIQSQAGVNAAEAATMIRRALKLRCLSSLEGFMKMARVVKHSVECGGGREDGLRLVDLNEDCWLHIRQFLKIADVALL</sequence>
<dbReference type="PANTHER" id="PTHR47679">
    <property type="entry name" value="PROTEIN TORNADO 1"/>
    <property type="match status" value="1"/>
</dbReference>
<evidence type="ECO:0000313" key="1">
    <source>
        <dbReference type="EMBL" id="KAH9363436.1"/>
    </source>
</evidence>
<dbReference type="VEuPathDB" id="VectorBase:HLOH_052941"/>
<evidence type="ECO:0000313" key="2">
    <source>
        <dbReference type="Proteomes" id="UP000821853"/>
    </source>
</evidence>
<dbReference type="EMBL" id="JABSTR010000002">
    <property type="protein sequence ID" value="KAH9363436.1"/>
    <property type="molecule type" value="Genomic_DNA"/>
</dbReference>
<comment type="caution">
    <text evidence="1">The sequence shown here is derived from an EMBL/GenBank/DDBJ whole genome shotgun (WGS) entry which is preliminary data.</text>
</comment>
<dbReference type="OrthoDB" id="6503260at2759"/>
<dbReference type="Gene3D" id="3.80.10.10">
    <property type="entry name" value="Ribonuclease Inhibitor"/>
    <property type="match status" value="1"/>
</dbReference>
<dbReference type="AlphaFoldDB" id="A0A9J6FN50"/>
<proteinExistence type="predicted"/>